<feature type="region of interest" description="Disordered" evidence="1">
    <location>
        <begin position="116"/>
        <end position="205"/>
    </location>
</feature>
<feature type="compositionally biased region" description="Basic and acidic residues" evidence="1">
    <location>
        <begin position="158"/>
        <end position="176"/>
    </location>
</feature>
<dbReference type="InterPro" id="IPR047793">
    <property type="entry name" value="LiaF_C"/>
</dbReference>
<feature type="domain" description="Cell wall-active antibiotics response LiaF-like C-terminal" evidence="3">
    <location>
        <begin position="247"/>
        <end position="361"/>
    </location>
</feature>
<reference evidence="6" key="1">
    <citation type="journal article" date="2019" name="Int. J. Syst. Evol. Microbiol.">
        <title>The Global Catalogue of Microorganisms (GCM) 10K type strain sequencing project: providing services to taxonomists for standard genome sequencing and annotation.</title>
        <authorList>
            <consortium name="The Broad Institute Genomics Platform"/>
            <consortium name="The Broad Institute Genome Sequencing Center for Infectious Disease"/>
            <person name="Wu L."/>
            <person name="Ma J."/>
        </authorList>
    </citation>
    <scope>NUCLEOTIDE SEQUENCE [LARGE SCALE GENOMIC DNA]</scope>
    <source>
        <strain evidence="6">KCTC 12907</strain>
    </source>
</reference>
<keyword evidence="2" id="KW-1133">Transmembrane helix</keyword>
<feature type="domain" description="LiaF transmembrane" evidence="4">
    <location>
        <begin position="10"/>
        <end position="109"/>
    </location>
</feature>
<dbReference type="EMBL" id="JBHTAI010000005">
    <property type="protein sequence ID" value="MFC7148723.1"/>
    <property type="molecule type" value="Genomic_DNA"/>
</dbReference>
<dbReference type="InterPro" id="IPR024425">
    <property type="entry name" value="LiaF-like_C"/>
</dbReference>
<accession>A0ABW2FA55</accession>
<evidence type="ECO:0000256" key="2">
    <source>
        <dbReference type="SAM" id="Phobius"/>
    </source>
</evidence>
<organism evidence="5 6">
    <name type="scientific">Cohnella cellulosilytica</name>
    <dbReference type="NCBI Taxonomy" id="986710"/>
    <lineage>
        <taxon>Bacteria</taxon>
        <taxon>Bacillati</taxon>
        <taxon>Bacillota</taxon>
        <taxon>Bacilli</taxon>
        <taxon>Bacillales</taxon>
        <taxon>Paenibacillaceae</taxon>
        <taxon>Cohnella</taxon>
    </lineage>
</organism>
<protein>
    <submittedName>
        <fullName evidence="5">Cell wall-active antibiotics response protein LiaF</fullName>
    </submittedName>
</protein>
<gene>
    <name evidence="5" type="primary">liaF</name>
    <name evidence="5" type="ORF">ACFQMJ_09320</name>
</gene>
<feature type="compositionally biased region" description="Pro residues" evidence="1">
    <location>
        <begin position="186"/>
        <end position="197"/>
    </location>
</feature>
<keyword evidence="6" id="KW-1185">Reference proteome</keyword>
<evidence type="ECO:0000313" key="6">
    <source>
        <dbReference type="Proteomes" id="UP001596378"/>
    </source>
</evidence>
<dbReference type="RefSeq" id="WP_378052537.1">
    <property type="nucleotide sequence ID" value="NZ_JBHMDN010000055.1"/>
</dbReference>
<keyword evidence="2" id="KW-0812">Transmembrane</keyword>
<feature type="compositionally biased region" description="Pro residues" evidence="1">
    <location>
        <begin position="130"/>
        <end position="153"/>
    </location>
</feature>
<name>A0ABW2FA55_9BACL</name>
<feature type="transmembrane region" description="Helical" evidence="2">
    <location>
        <begin position="41"/>
        <end position="74"/>
    </location>
</feature>
<evidence type="ECO:0000313" key="5">
    <source>
        <dbReference type="EMBL" id="MFC7148723.1"/>
    </source>
</evidence>
<sequence length="365" mass="41006">MNSSIVHRLLWGAFIVVVGVVFLLNQVGLISMDIGELFRTYWPVFLIVFGLQGMLLQQVWWNLLTVIIGCYFLGRNLGYLDWSFGDFARILGPIAIILFGLSLIFRGNRPGCGNRHSKHEGWNPVHPGSPYEPPEPNEPQVPPVPPGPPPAPPELEEFERRSSINLDKEPQQERPNDYGFSRGERTPPPPNPGPDPADPYDSWPNGAGRREWRDWKHAYKHAHNAHRHAHNAHRHAHNAHRHEHSRFIGDVHLGNDYWELRPMNISHFIGDTTLDLTKAQIPVGETRVYVSSFIGDVKVFVPNDLGVGIQVVSSSLIGDVKVLGQKRGGLFNQMTVETPLFPDADKRVVLIVSSFIGDVRVTKVG</sequence>
<feature type="transmembrane region" description="Helical" evidence="2">
    <location>
        <begin position="86"/>
        <end position="105"/>
    </location>
</feature>
<dbReference type="Proteomes" id="UP001596378">
    <property type="component" value="Unassembled WGS sequence"/>
</dbReference>
<evidence type="ECO:0000259" key="4">
    <source>
        <dbReference type="Pfam" id="PF22570"/>
    </source>
</evidence>
<keyword evidence="2" id="KW-0472">Membrane</keyword>
<evidence type="ECO:0000259" key="3">
    <source>
        <dbReference type="Pfam" id="PF09922"/>
    </source>
</evidence>
<evidence type="ECO:0000256" key="1">
    <source>
        <dbReference type="SAM" id="MobiDB-lite"/>
    </source>
</evidence>
<dbReference type="Pfam" id="PF09922">
    <property type="entry name" value="LiaF-like_C"/>
    <property type="match status" value="1"/>
</dbReference>
<dbReference type="Pfam" id="PF22570">
    <property type="entry name" value="LiaF-TM"/>
    <property type="match status" value="1"/>
</dbReference>
<comment type="caution">
    <text evidence="5">The sequence shown here is derived from an EMBL/GenBank/DDBJ whole genome shotgun (WGS) entry which is preliminary data.</text>
</comment>
<feature type="transmembrane region" description="Helical" evidence="2">
    <location>
        <begin position="9"/>
        <end position="29"/>
    </location>
</feature>
<dbReference type="NCBIfam" id="NF040535">
    <property type="entry name" value="LiaF_C_term"/>
    <property type="match status" value="1"/>
</dbReference>
<proteinExistence type="predicted"/>
<dbReference type="InterPro" id="IPR054331">
    <property type="entry name" value="LiaF_TM"/>
</dbReference>